<dbReference type="EMBL" id="AFWT01000042">
    <property type="protein sequence ID" value="EGV28248.1"/>
    <property type="molecule type" value="Genomic_DNA"/>
</dbReference>
<keyword evidence="4" id="KW-1185">Reference proteome</keyword>
<evidence type="ECO:0000259" key="2">
    <source>
        <dbReference type="PROSITE" id="PS51145"/>
    </source>
</evidence>
<dbReference type="eggNOG" id="COG2931">
    <property type="taxonomic scope" value="Bacteria"/>
</dbReference>
<reference evidence="3 4" key="1">
    <citation type="submission" date="2011-06" db="EMBL/GenBank/DDBJ databases">
        <title>The draft genome of Thiorhodococcus drewsii AZ1.</title>
        <authorList>
            <consortium name="US DOE Joint Genome Institute (JGI-PGF)"/>
            <person name="Lucas S."/>
            <person name="Han J."/>
            <person name="Lapidus A."/>
            <person name="Cheng J.-F."/>
            <person name="Goodwin L."/>
            <person name="Pitluck S."/>
            <person name="Peters L."/>
            <person name="Land M.L."/>
            <person name="Hauser L."/>
            <person name="Vogl K."/>
            <person name="Liu Z."/>
            <person name="Imhoff J."/>
            <person name="Thiel V."/>
            <person name="Frigaard N.-U."/>
            <person name="Bryant D.A."/>
            <person name="Woyke T.J."/>
        </authorList>
    </citation>
    <scope>NUCLEOTIDE SEQUENCE [LARGE SCALE GENOMIC DNA]</scope>
    <source>
        <strain evidence="3 4">AZ1</strain>
    </source>
</reference>
<dbReference type="Pfam" id="PF07603">
    <property type="entry name" value="Lcl_C"/>
    <property type="match status" value="1"/>
</dbReference>
<protein>
    <recommendedName>
        <fullName evidence="2">ZU5 domain-containing protein</fullName>
    </recommendedName>
</protein>
<dbReference type="eggNOG" id="COG0823">
    <property type="taxonomic scope" value="Bacteria"/>
</dbReference>
<dbReference type="InterPro" id="IPR000906">
    <property type="entry name" value="ZU5_dom"/>
</dbReference>
<dbReference type="PROSITE" id="PS51145">
    <property type="entry name" value="ZU5"/>
    <property type="match status" value="1"/>
</dbReference>
<evidence type="ECO:0000256" key="1">
    <source>
        <dbReference type="SAM" id="Phobius"/>
    </source>
</evidence>
<accession>G2E6N8</accession>
<feature type="domain" description="ZU5" evidence="2">
    <location>
        <begin position="510"/>
        <end position="643"/>
    </location>
</feature>
<dbReference type="Proteomes" id="UP000004200">
    <property type="component" value="Unassembled WGS sequence"/>
</dbReference>
<evidence type="ECO:0000313" key="3">
    <source>
        <dbReference type="EMBL" id="EGV28248.1"/>
    </source>
</evidence>
<keyword evidence="1" id="KW-0472">Membrane</keyword>
<dbReference type="InterPro" id="IPR025282">
    <property type="entry name" value="DUF4214"/>
</dbReference>
<sequence>MFASRVLAPKCSLWSLPSFVWLVVMVGLLAYGHVARAWDRDTEWQVVEIYLATMGYAPDAEGFNYWVGNIQTDSQWTPTTVAQSFFDQPLVQAQYPDSMGYGPLIEALYQNIFGRAADTEGYNYWLGELEAGRVLRNQMIIALINGGWDNPEAATDMARFGNRVNVALAFARYQTDHGIVYSRLSAEDQVYLHQAGRDVLVDIGSATDDYLVGVERIPGLLDRLAGQAIKINGLVQVGRIGDGTVKLYDRAGRLLGSGKTTRGDSLESVGHFTIDSSSLDPNDYYQLTVSGGALFDADFNDELDETPTALIGTVRAIYTGRQLLDTEDVTINLVSDMLVRLLGPQWATKTPEILSTSIAELLPNILRDLNGDEIVDLGDVAHFDEMLADHRFQLTFDFTQAHHGYLSAFFIQDAALRPDLDTALFTLIPPHILLAEDADYFTLGDTLNWRLAVASDAYPVTWSIDGKAFEGESWVPDQVGQYQLAADVHDATGAVIARSSRLLIVDSSTELTTLQAGPDGASVIVLDSDSGLDGARIVVPAGAVSTNTQITLARSTLDVLPVTGAVALSPVLEMQPTGLTFEQPVQIRIPFDPAQLSIGDELRIARLSDGELDYLTPTRIDYENKEVIFETDHFSRFRLHKGLPYFQETESEDFIQEIQLFMRGYTDNLILWESNKPVIKPVTWNDQLTTDEIAQILNRDLSFDSYRWLDSTLTPYTLYNDFKNNKERFDGVYDKAMSYNPRGLGRLFRQHYPGFNAYSATLNIYESLRHFVGGSAFAENFAIAFLAKKVFQGAINKSYVGSMIKFLSANTDLLARTMQGFEDTCVGNSMLKVKNGALDNKALEKTLEDAGIFDEFYRPGASGVQECSLTQDPTSITRETMLNSYWEPLYNFWQLIANYEASKAVGEDGYNAEKALKKVILSASQDVIVTANYRFVLPSPYADKLSVDLDPLSDFFFAVNSEVDKIDIKAELLTSGSGSNIYLESIGYEILDADGVAVLGAFSDFESGTKYLKPGYNYFRIRANVQYKEYDNQGEAQVITKKSERKFKIYRKSASTKKQFSANGGGTCTPTLDASGKQIKSCIVPSFTVKDTAQINAVRAVTENQFVAASLSTVVWPKADYSLYLTCGSYHYQVGSNSALVVPASEAGQSALSNCTVKVVGVGTDSDEDEILESTFKLDLKAALQIANATEVPTDRAVMGIYKVGGVKVAKLRQEQEASTGDTISYVFYLPPGSTILAYDLNGDGAFGSKPEATVSASSTQAGIYTYSVNYPVGGVFKPALKVSINGVESTASAPEVQVVPAGMTRIDVAVSPASLQTELSTPISLTATISGDYTSITWNKIQGPAAPTSVSGNTTKTVRLSLPAAGTYVIAVRVCNGSSYCVTENATITAGTLPTDPTDPTDLGHFMDNGNGTVTDTRTGLTWMRCVYGSTWTGNTCEDAQINSDGMFVNLYSWHAANAMRINYAGYSDWRLPTSSEVIGLFDIRYEPAIDPIVFPSFQYPYYIWTADYLGVDVFDIETAVYASFWNCLFSSFGCDVQQPTTFDSVTETENLLLFVRGGVAAESSSKEEMVVANANQIGIRENMGVEFNNIYDSTSVARQYVVATDNALVFEDTNAHRDLYYYNVFTTRPTLLTCSPDYVASNADSHSPRFDVTNNRVLFLSRATNLVLGEQNAAQQLYQVDLDTGLIRRLSETLDGQPANGDISQLELASEAGQVVFRSEATNFESGPGLYSQSLDTGVRELLVKAEEIDHIARVAERPAVDAGANLLVYDRLDTEGQRQIHTLDLATGIERQETPLNDATVTACCARISTDGRYLAWHETDALGVMRLRLLDQASWRDALMDWPASVSSNLEAVRLEFREGGRELWWMPTEWTPGQPEVLYRHLNPVFVAPEQLH</sequence>
<dbReference type="Pfam" id="PF00791">
    <property type="entry name" value="ZU5"/>
    <property type="match status" value="1"/>
</dbReference>
<organism evidence="3 4">
    <name type="scientific">Thiorhodococcus drewsii AZ1</name>
    <dbReference type="NCBI Taxonomy" id="765913"/>
    <lineage>
        <taxon>Bacteria</taxon>
        <taxon>Pseudomonadati</taxon>
        <taxon>Pseudomonadota</taxon>
        <taxon>Gammaproteobacteria</taxon>
        <taxon>Chromatiales</taxon>
        <taxon>Chromatiaceae</taxon>
        <taxon>Thiorhodococcus</taxon>
    </lineage>
</organism>
<dbReference type="RefSeq" id="WP_007042664.1">
    <property type="nucleotide sequence ID" value="NZ_AFWT01000042.1"/>
</dbReference>
<feature type="transmembrane region" description="Helical" evidence="1">
    <location>
        <begin position="12"/>
        <end position="32"/>
    </location>
</feature>
<proteinExistence type="predicted"/>
<dbReference type="InterPro" id="IPR011460">
    <property type="entry name" value="Lcl_C"/>
</dbReference>
<dbReference type="Gene3D" id="2.60.220.30">
    <property type="match status" value="1"/>
</dbReference>
<evidence type="ECO:0000313" key="4">
    <source>
        <dbReference type="Proteomes" id="UP000004200"/>
    </source>
</evidence>
<dbReference type="eggNOG" id="COG0515">
    <property type="taxonomic scope" value="Bacteria"/>
</dbReference>
<dbReference type="PATRIC" id="fig|765913.3.peg.4023"/>
<keyword evidence="1" id="KW-1133">Transmembrane helix</keyword>
<name>G2E6N8_9GAMM</name>
<comment type="caution">
    <text evidence="3">The sequence shown here is derived from an EMBL/GenBank/DDBJ whole genome shotgun (WGS) entry which is preliminary data.</text>
</comment>
<dbReference type="SUPFAM" id="SSF69304">
    <property type="entry name" value="Tricorn protease N-terminal domain"/>
    <property type="match status" value="1"/>
</dbReference>
<dbReference type="Gene3D" id="2.120.10.30">
    <property type="entry name" value="TolB, C-terminal domain"/>
    <property type="match status" value="1"/>
</dbReference>
<dbReference type="Pfam" id="PF13946">
    <property type="entry name" value="DUF4214"/>
    <property type="match status" value="1"/>
</dbReference>
<dbReference type="SMART" id="SM00218">
    <property type="entry name" value="ZU5"/>
    <property type="match status" value="1"/>
</dbReference>
<dbReference type="OrthoDB" id="9793251at2"/>
<keyword evidence="1" id="KW-0812">Transmembrane</keyword>
<dbReference type="InterPro" id="IPR011042">
    <property type="entry name" value="6-blade_b-propeller_TolB-like"/>
</dbReference>
<gene>
    <name evidence="3" type="ORF">ThidrDRAFT_3951</name>
</gene>
<dbReference type="STRING" id="765913.ThidrDRAFT_3951"/>